<dbReference type="EnsemblPlants" id="OBART12G14940.1">
    <property type="protein sequence ID" value="OBART12G14940.1"/>
    <property type="gene ID" value="OBART12G14940"/>
</dbReference>
<dbReference type="Proteomes" id="UP000026960">
    <property type="component" value="Chromosome 12"/>
</dbReference>
<evidence type="ECO:0000313" key="1">
    <source>
        <dbReference type="EnsemblPlants" id="OBART12G14940.1"/>
    </source>
</evidence>
<accession>A0A0D3HVF8</accession>
<dbReference type="AlphaFoldDB" id="A0A0D3HVF8"/>
<dbReference type="HOGENOM" id="CLU_3017489_0_0_1"/>
<keyword evidence="2" id="KW-1185">Reference proteome</keyword>
<reference evidence="1" key="2">
    <citation type="submission" date="2015-03" db="UniProtKB">
        <authorList>
            <consortium name="EnsemblPlants"/>
        </authorList>
    </citation>
    <scope>IDENTIFICATION</scope>
</reference>
<name>A0A0D3HVF8_9ORYZ</name>
<dbReference type="Gramene" id="OBART12G14940.1">
    <property type="protein sequence ID" value="OBART12G14940.1"/>
    <property type="gene ID" value="OBART12G14940"/>
</dbReference>
<proteinExistence type="predicted"/>
<reference evidence="1" key="1">
    <citation type="journal article" date="2009" name="Rice">
        <title>De Novo Next Generation Sequencing of Plant Genomes.</title>
        <authorList>
            <person name="Rounsley S."/>
            <person name="Marri P.R."/>
            <person name="Yu Y."/>
            <person name="He R."/>
            <person name="Sisneros N."/>
            <person name="Goicoechea J.L."/>
            <person name="Lee S.J."/>
            <person name="Angelova A."/>
            <person name="Kudrna D."/>
            <person name="Luo M."/>
            <person name="Affourtit J."/>
            <person name="Desany B."/>
            <person name="Knight J."/>
            <person name="Niazi F."/>
            <person name="Egholm M."/>
            <person name="Wing R.A."/>
        </authorList>
    </citation>
    <scope>NUCLEOTIDE SEQUENCE [LARGE SCALE GENOMIC DNA]</scope>
    <source>
        <strain evidence="1">cv. IRGC 105608</strain>
    </source>
</reference>
<protein>
    <submittedName>
        <fullName evidence="1">Uncharacterized protein</fullName>
    </submittedName>
</protein>
<sequence length="56" mass="5806">MEDGCRGGTSRVAACQRLEGACGAESANGLCEIPVLPFHLFDEGEVPRGTKSPDGL</sequence>
<dbReference type="PaxDb" id="65489-OBART12G14940.1"/>
<organism evidence="1">
    <name type="scientific">Oryza barthii</name>
    <dbReference type="NCBI Taxonomy" id="65489"/>
    <lineage>
        <taxon>Eukaryota</taxon>
        <taxon>Viridiplantae</taxon>
        <taxon>Streptophyta</taxon>
        <taxon>Embryophyta</taxon>
        <taxon>Tracheophyta</taxon>
        <taxon>Spermatophyta</taxon>
        <taxon>Magnoliopsida</taxon>
        <taxon>Liliopsida</taxon>
        <taxon>Poales</taxon>
        <taxon>Poaceae</taxon>
        <taxon>BOP clade</taxon>
        <taxon>Oryzoideae</taxon>
        <taxon>Oryzeae</taxon>
        <taxon>Oryzinae</taxon>
        <taxon>Oryza</taxon>
    </lineage>
</organism>
<evidence type="ECO:0000313" key="2">
    <source>
        <dbReference type="Proteomes" id="UP000026960"/>
    </source>
</evidence>